<keyword evidence="1" id="KW-0812">Transmembrane</keyword>
<organism evidence="2 3">
    <name type="scientific">Sphingopyxis flava</name>
    <dbReference type="NCBI Taxonomy" id="1507287"/>
    <lineage>
        <taxon>Bacteria</taxon>
        <taxon>Pseudomonadati</taxon>
        <taxon>Pseudomonadota</taxon>
        <taxon>Alphaproteobacteria</taxon>
        <taxon>Sphingomonadales</taxon>
        <taxon>Sphingomonadaceae</taxon>
        <taxon>Sphingopyxis</taxon>
    </lineage>
</organism>
<accession>A0A1T4ZWA3</accession>
<protein>
    <submittedName>
        <fullName evidence="2">Uncharacterized protein</fullName>
    </submittedName>
</protein>
<sequence>MSDDLWIASVIAIVVILIAWIVLANPDGKPPSVTSDAPAAQQLPQVPVALKTDPGGGWSLAGWMLTICSVAALAVSISMKTTVSTYGAAILGSTGPSEIANLDMMFQKGMAIAGSLAGLGLGVFCIAVGAILRAITPKE</sequence>
<dbReference type="EMBL" id="FUYP01000001">
    <property type="protein sequence ID" value="SKB26905.1"/>
    <property type="molecule type" value="Genomic_DNA"/>
</dbReference>
<evidence type="ECO:0000313" key="2">
    <source>
        <dbReference type="EMBL" id="SKB26905.1"/>
    </source>
</evidence>
<evidence type="ECO:0000256" key="1">
    <source>
        <dbReference type="SAM" id="Phobius"/>
    </source>
</evidence>
<dbReference type="RefSeq" id="WP_079636862.1">
    <property type="nucleotide sequence ID" value="NZ_FUYP01000001.1"/>
</dbReference>
<feature type="transmembrane region" description="Helical" evidence="1">
    <location>
        <begin position="60"/>
        <end position="79"/>
    </location>
</feature>
<keyword evidence="1" id="KW-1133">Transmembrane helix</keyword>
<feature type="transmembrane region" description="Helical" evidence="1">
    <location>
        <begin position="111"/>
        <end position="135"/>
    </location>
</feature>
<proteinExistence type="predicted"/>
<dbReference type="Proteomes" id="UP000190044">
    <property type="component" value="Unassembled WGS sequence"/>
</dbReference>
<keyword evidence="1" id="KW-0472">Membrane</keyword>
<keyword evidence="3" id="KW-1185">Reference proteome</keyword>
<gene>
    <name evidence="2" type="ORF">SAMN06295937_1001251</name>
</gene>
<feature type="transmembrane region" description="Helical" evidence="1">
    <location>
        <begin position="6"/>
        <end position="23"/>
    </location>
</feature>
<reference evidence="3" key="1">
    <citation type="submission" date="2017-02" db="EMBL/GenBank/DDBJ databases">
        <authorList>
            <person name="Varghese N."/>
            <person name="Submissions S."/>
        </authorList>
    </citation>
    <scope>NUCLEOTIDE SEQUENCE [LARGE SCALE GENOMIC DNA]</scope>
    <source>
        <strain evidence="3">R11H</strain>
    </source>
</reference>
<evidence type="ECO:0000313" key="3">
    <source>
        <dbReference type="Proteomes" id="UP000190044"/>
    </source>
</evidence>
<dbReference type="AlphaFoldDB" id="A0A1T4ZWA3"/>
<name>A0A1T4ZWA3_9SPHN</name>